<dbReference type="RefSeq" id="WP_192024605.1">
    <property type="nucleotide sequence ID" value="NZ_JACYTN010000003.1"/>
</dbReference>
<reference evidence="4 5" key="1">
    <citation type="submission" date="2020-09" db="EMBL/GenBank/DDBJ databases">
        <title>Paenibacillus sp. CAU 1523 isolated from sand of Haeundae Beach.</title>
        <authorList>
            <person name="Kim W."/>
        </authorList>
    </citation>
    <scope>NUCLEOTIDE SEQUENCE [LARGE SCALE GENOMIC DNA]</scope>
    <source>
        <strain evidence="4 5">CAU 1523</strain>
    </source>
</reference>
<feature type="domain" description="SLH" evidence="3">
    <location>
        <begin position="1325"/>
        <end position="1388"/>
    </location>
</feature>
<evidence type="ECO:0000256" key="2">
    <source>
        <dbReference type="SAM" id="SignalP"/>
    </source>
</evidence>
<dbReference type="Pfam" id="PF13205">
    <property type="entry name" value="Big_5"/>
    <property type="match status" value="5"/>
</dbReference>
<dbReference type="Pfam" id="PF00395">
    <property type="entry name" value="SLH"/>
    <property type="match status" value="3"/>
</dbReference>
<dbReference type="NCBIfam" id="TIGR02059">
    <property type="entry name" value="swm_rep_I"/>
    <property type="match status" value="4"/>
</dbReference>
<feature type="domain" description="SLH" evidence="3">
    <location>
        <begin position="1395"/>
        <end position="1454"/>
    </location>
</feature>
<feature type="domain" description="SLH" evidence="3">
    <location>
        <begin position="1264"/>
        <end position="1324"/>
    </location>
</feature>
<evidence type="ECO:0000259" key="3">
    <source>
        <dbReference type="PROSITE" id="PS51272"/>
    </source>
</evidence>
<dbReference type="Gene3D" id="2.60.40.1220">
    <property type="match status" value="2"/>
</dbReference>
<gene>
    <name evidence="4" type="ORF">IFO66_07950</name>
</gene>
<feature type="chain" id="PRO_5047366729" evidence="2">
    <location>
        <begin position="21"/>
        <end position="1454"/>
    </location>
</feature>
<organism evidence="4 5">
    <name type="scientific">Paenibacillus arenosi</name>
    <dbReference type="NCBI Taxonomy" id="2774142"/>
    <lineage>
        <taxon>Bacteria</taxon>
        <taxon>Bacillati</taxon>
        <taxon>Bacillota</taxon>
        <taxon>Bacilli</taxon>
        <taxon>Bacillales</taxon>
        <taxon>Paenibacillaceae</taxon>
        <taxon>Paenibacillus</taxon>
    </lineage>
</organism>
<dbReference type="InterPro" id="IPR028059">
    <property type="entry name" value="SWM_rpt"/>
</dbReference>
<keyword evidence="1 2" id="KW-0732">Signal</keyword>
<feature type="signal peptide" evidence="2">
    <location>
        <begin position="1"/>
        <end position="20"/>
    </location>
</feature>
<dbReference type="PROSITE" id="PS51272">
    <property type="entry name" value="SLH"/>
    <property type="match status" value="3"/>
</dbReference>
<dbReference type="InterPro" id="IPR051465">
    <property type="entry name" value="Cell_Envelope_Struct_Comp"/>
</dbReference>
<dbReference type="PANTHER" id="PTHR43308">
    <property type="entry name" value="OUTER MEMBRANE PROTEIN ALPHA-RELATED"/>
    <property type="match status" value="1"/>
</dbReference>
<name>A0ABR9AVT4_9BACL</name>
<comment type="caution">
    <text evidence="4">The sequence shown here is derived from an EMBL/GenBank/DDBJ whole genome shotgun (WGS) entry which is preliminary data.</text>
</comment>
<evidence type="ECO:0000313" key="4">
    <source>
        <dbReference type="EMBL" id="MBD8498241.1"/>
    </source>
</evidence>
<accession>A0ABR9AVT4</accession>
<dbReference type="Pfam" id="PF13753">
    <property type="entry name" value="SWM_repeat"/>
    <property type="match status" value="3"/>
</dbReference>
<dbReference type="InterPro" id="IPR032812">
    <property type="entry name" value="SbsA_Ig"/>
</dbReference>
<dbReference type="InterPro" id="IPR014755">
    <property type="entry name" value="Cu-Rt/internalin_Ig-like"/>
</dbReference>
<dbReference type="PANTHER" id="PTHR43308:SF5">
    <property type="entry name" value="S-LAYER PROTEIN _ PEPTIDOGLYCAN ENDO-BETA-N-ACETYLGLUCOSAMINIDASE"/>
    <property type="match status" value="1"/>
</dbReference>
<dbReference type="InterPro" id="IPR011801">
    <property type="entry name" value="Swm_rep_I_cyn"/>
</dbReference>
<proteinExistence type="predicted"/>
<keyword evidence="5" id="KW-1185">Reference proteome</keyword>
<protein>
    <submittedName>
        <fullName evidence="4">Ig-like domain-containing protein</fullName>
    </submittedName>
</protein>
<evidence type="ECO:0000256" key="1">
    <source>
        <dbReference type="ARBA" id="ARBA00022729"/>
    </source>
</evidence>
<dbReference type="InterPro" id="IPR001119">
    <property type="entry name" value="SLH_dom"/>
</dbReference>
<sequence>MKRYLSAILAIMLILQGSLAYQTAPYAAAQSGQVTILNSGPQVISYSPISGNEAVQKDAVFSITFSEPVLMKDNGFIMVYQAQDNKAVGKIEKKDVTIHQSVASFRIPNLQANTYYYLQTDSASFEGSSGSFAGIQGAYQWRFKTSGDANTGPITVSAQSPANGGIGVPVSTSLELTFNKVVFANQGHVVIKDQNGATVETIAITSSRVTQLGTNQIKVAGPFNLKNFTTYHVTITPGALKDGNGQDYAGLVDGQWSFRTVSANNVAPTLTATAPQHKAGGVAVNAEMNLVFNEEILKGSGNIHVKRLRDNDTKTINVQSGDVSVVGHNVTLRLGGLQPNTEYYVLIDNGAFIDSDGIPYAGISTANVWNFTTEVGKDSSALAVTQYLPANGSSGISTKPQLTLTFNRPVYPGNGNVVIRRASDDQPIQESSVNSSAISGGGTNTIHIHLSSTLTDNENYYVLVSDGAFRDVNGVSYAGIQNKNTWSFKVSSDTSLPAISSVSPSDQSRNVPLSTELVMTMNKEVQLGNGSITLKRSGSYSHPVDVSVNPSNKRQVRIKPRSALASGTSYTVDIGKDAVKDLAGNSYPGSTNAWRFNTIVPDTVAPTLESAVMAKTNMIELTYNKDLDSSSIPYTDNFKVVVNDETRPLVSVFVHGDKVQIYLQSGIAVGQVVKLSYTQGVIPLKDRNGNRVPSISNRDVTNKIEESMSRITSALAVGTVVQVTFNEWLKEIDTRATSQFKVTIDGIAYTPIAIQGGNSSMITLTLGTTITDGQVVTLQYQPGSYPLKDKYDANIAGIGPLYIRNSVDTKAPNLLSTHVDGGKVILTYNEGLNTELLPMKSHYSVLVNDKARYVDKVEIRSNQVILTLKSGVTNRNDVVTLSYVPGAQRIVDLSGNHAPQFSLITVGNQTDTSLPQLNKAYLNGDTLTLEFSKQLDNLSIPAQTSFSLRADNKTEAIRSVRVNNSIVTLTLFNSISNAQSIKLTYSSPYAYPLVDMGGTKVRSFSNFDVALGSSNGSNNGGTSSVGQPANTEEAAYTLFLSKVLLVKTEATTKNIDMSRNKQHTNKYTVKQDHWKSSMEYAIQKGLNAVVIDVPTSEKAAMVAIPLKPIEEVMSAGKDLKIGVRYGDWMYTIALRDLPLQNISNQLNTSASSATLLLQIEKQTGSSSLYTGWLTKESGQDVTGVHDFNVSAFTSVPSVKAIDVQVKTQINYRSSTALDKNKTIAVMLDSLAVRLGYVPTQIQSEQGAHVLQSQAPSNERIAIVNSTRTFSDTAGHWAVGDINALAGRFIADAASGDQFQPDRSVTRAEFAVMITRGLGLKGDPNQVSSFKDVSRNHADAPYIGAAVKAGIILGYEDRTFKPNDPITREHMSMMMIRAMKTAGYTQQLSKSVDSYFARFSDRGQFASKSKDTVAQALEAGIIQGMSQNTFGVRTKATRAQATSMIRRMLEKIQYM</sequence>
<dbReference type="EMBL" id="JACYTN010000003">
    <property type="protein sequence ID" value="MBD8498241.1"/>
    <property type="molecule type" value="Genomic_DNA"/>
</dbReference>
<evidence type="ECO:0000313" key="5">
    <source>
        <dbReference type="Proteomes" id="UP000634529"/>
    </source>
</evidence>
<dbReference type="Proteomes" id="UP000634529">
    <property type="component" value="Unassembled WGS sequence"/>
</dbReference>